<organism evidence="2">
    <name type="scientific">Gordonia sp. MP11Mi</name>
    <dbReference type="NCBI Taxonomy" id="3022769"/>
    <lineage>
        <taxon>Bacteria</taxon>
        <taxon>Bacillati</taxon>
        <taxon>Actinomycetota</taxon>
        <taxon>Actinomycetes</taxon>
        <taxon>Mycobacteriales</taxon>
        <taxon>Gordoniaceae</taxon>
        <taxon>Gordonia</taxon>
    </lineage>
</organism>
<evidence type="ECO:0000313" key="2">
    <source>
        <dbReference type="EMBL" id="WOC13823.1"/>
    </source>
</evidence>
<proteinExistence type="predicted"/>
<dbReference type="AlphaFoldDB" id="A0AA97GV94"/>
<reference evidence="2" key="1">
    <citation type="submission" date="2023-06" db="EMBL/GenBank/DDBJ databases">
        <title>Gordonia sp. nov. and Pseudochrobactrum sp. nov., two species isolated from the burying beetle Nicrophorus vespilloides.</title>
        <authorList>
            <person name="Poehlein A."/>
            <person name="Guzman J."/>
            <person name="Daniel R."/>
            <person name="Vilcinskas A."/>
        </authorList>
    </citation>
    <scope>NUCLEOTIDE SEQUENCE</scope>
    <source>
        <strain evidence="2">MP11Mi</strain>
    </source>
</reference>
<sequence length="297" mass="33137">MGDFGAVAAQLATHDGVINTAQAHACGLSDGDIRGRLKRGEWLSLSRGVYRSAAHPYTEAAMVRAAVLTYRGVADGTTAAWWHGMLRELPVGITLSAVHRRATPGWPVDVRATRRQYRPESVTYVLDLPVTYRPLTALMTAVELPTGAQFLDRMLQTRAVSLDEVRRSVDDNAGVRGMVAARRLVNVAASDSESEAERLFVRLLQSWGVTGWTQQHPIGGWRLDFAWPEVRLGVEISGWAFHRDARRHGNDLAKANYLERNRWSELQYNWHMLSDEPARCIQEVIDTINARSIAPNS</sequence>
<dbReference type="InterPro" id="IPR011335">
    <property type="entry name" value="Restrct_endonuc-II-like"/>
</dbReference>
<dbReference type="RefSeq" id="WP_420039613.1">
    <property type="nucleotide sequence ID" value="NZ_CP128986.1"/>
</dbReference>
<evidence type="ECO:0000259" key="1">
    <source>
        <dbReference type="Pfam" id="PF13338"/>
    </source>
</evidence>
<dbReference type="Pfam" id="PF13338">
    <property type="entry name" value="AbiEi_4"/>
    <property type="match status" value="1"/>
</dbReference>
<accession>A0AA97GV94</accession>
<dbReference type="EMBL" id="CP128986">
    <property type="protein sequence ID" value="WOC13823.1"/>
    <property type="molecule type" value="Genomic_DNA"/>
</dbReference>
<name>A0AA97GV94_9ACTN</name>
<dbReference type="SUPFAM" id="SSF52980">
    <property type="entry name" value="Restriction endonuclease-like"/>
    <property type="match status" value="1"/>
</dbReference>
<dbReference type="Gene3D" id="3.40.960.10">
    <property type="entry name" value="VSR Endonuclease"/>
    <property type="match status" value="1"/>
</dbReference>
<gene>
    <name evidence="2" type="ORF">MP11Mi_29310</name>
</gene>
<dbReference type="InterPro" id="IPR025159">
    <property type="entry name" value="AbiEi_N"/>
</dbReference>
<feature type="domain" description="AbiEi antitoxin N-terminal" evidence="1">
    <location>
        <begin position="10"/>
        <end position="52"/>
    </location>
</feature>
<protein>
    <recommendedName>
        <fullName evidence="1">AbiEi antitoxin N-terminal domain-containing protein</fullName>
    </recommendedName>
</protein>